<evidence type="ECO:0000313" key="2">
    <source>
        <dbReference type="Proteomes" id="UP000887566"/>
    </source>
</evidence>
<accession>A0A914W6E4</accession>
<sequence>MSIGLIAHLALALGLFVTIKAEGNGTGCPIIRLNEVLGTKKYILYGLTADCQLFFASGIPDGIDLGKQFGPKPKSFSFDSKVDCKSARLYPIRNVNNELKMLLVFMAGPQIYARTFDFKAPDEDNWFSLITGPDNGPLISQCTGETNCSYTNFTSLIDVPVQAPDDHLLAFVPKSGNQFALFYRISLSQTQKDMNVYTMAANDTLNRTETIINILLKTVNAVIMDPYSSNIYLFDDNLMYQYPLNQMNNFSDLSNYESKDRANITILRIPTLLNTTIQYTVMNIPTTCIGQLVRPNNQDYNSLENFQMSALFHHDYDDVVRSAQSGINNTHSLKCLLIIALAVFYYV</sequence>
<evidence type="ECO:0000256" key="1">
    <source>
        <dbReference type="SAM" id="SignalP"/>
    </source>
</evidence>
<reference evidence="3" key="1">
    <citation type="submission" date="2022-11" db="UniProtKB">
        <authorList>
            <consortium name="WormBaseParasite"/>
        </authorList>
    </citation>
    <scope>IDENTIFICATION</scope>
</reference>
<proteinExistence type="predicted"/>
<protein>
    <submittedName>
        <fullName evidence="3">Uncharacterized protein</fullName>
    </submittedName>
</protein>
<dbReference type="AlphaFoldDB" id="A0A914W6E4"/>
<name>A0A914W6E4_9BILA</name>
<keyword evidence="1" id="KW-0732">Signal</keyword>
<organism evidence="2 3">
    <name type="scientific">Plectus sambesii</name>
    <dbReference type="NCBI Taxonomy" id="2011161"/>
    <lineage>
        <taxon>Eukaryota</taxon>
        <taxon>Metazoa</taxon>
        <taxon>Ecdysozoa</taxon>
        <taxon>Nematoda</taxon>
        <taxon>Chromadorea</taxon>
        <taxon>Plectida</taxon>
        <taxon>Plectina</taxon>
        <taxon>Plectoidea</taxon>
        <taxon>Plectidae</taxon>
        <taxon>Plectus</taxon>
    </lineage>
</organism>
<feature type="signal peptide" evidence="1">
    <location>
        <begin position="1"/>
        <end position="21"/>
    </location>
</feature>
<dbReference type="Proteomes" id="UP000887566">
    <property type="component" value="Unplaced"/>
</dbReference>
<evidence type="ECO:0000313" key="3">
    <source>
        <dbReference type="WBParaSite" id="PSAMB.scaffold336size79289.g4777.t1"/>
    </source>
</evidence>
<keyword evidence="2" id="KW-1185">Reference proteome</keyword>
<dbReference type="WBParaSite" id="PSAMB.scaffold336size79289.g4777.t1">
    <property type="protein sequence ID" value="PSAMB.scaffold336size79289.g4777.t1"/>
    <property type="gene ID" value="PSAMB.scaffold336size79289.g4777"/>
</dbReference>
<feature type="chain" id="PRO_5036905670" evidence="1">
    <location>
        <begin position="22"/>
        <end position="347"/>
    </location>
</feature>